<evidence type="ECO:0000313" key="2">
    <source>
        <dbReference type="EMBL" id="RVW79593.1"/>
    </source>
</evidence>
<proteinExistence type="predicted"/>
<sequence>MASTEGLVPITRNFLASFYDKYPFQSLSDDVSRLSYQIRSMASDLHNDSPLTPGLN</sequence>
<comment type="caution">
    <text evidence="2">The sequence shown here is derived from an EMBL/GenBank/DDBJ whole genome shotgun (WGS) entry which is preliminary data.</text>
</comment>
<reference evidence="2 3" key="1">
    <citation type="journal article" date="2018" name="PLoS Genet.">
        <title>Population sequencing reveals clonal diversity and ancestral inbreeding in the grapevine cultivar Chardonnay.</title>
        <authorList>
            <person name="Roach M.J."/>
            <person name="Johnson D.L."/>
            <person name="Bohlmann J."/>
            <person name="van Vuuren H.J."/>
            <person name="Jones S.J."/>
            <person name="Pretorius I.S."/>
            <person name="Schmidt S.A."/>
            <person name="Borneman A.R."/>
        </authorList>
    </citation>
    <scope>NUCLEOTIDE SEQUENCE [LARGE SCALE GENOMIC DNA]</scope>
    <source>
        <strain evidence="3">cv. Chardonnay</strain>
        <strain evidence="2">I10V1</strain>
        <tissue evidence="2">Leaf</tissue>
    </source>
</reference>
<dbReference type="PANTHER" id="PTHR47532">
    <property type="entry name" value="RETINAL-BINDING PROTEIN"/>
    <property type="match status" value="1"/>
</dbReference>
<dbReference type="AlphaFoldDB" id="A0A438H5F0"/>
<evidence type="ECO:0000313" key="3">
    <source>
        <dbReference type="Proteomes" id="UP000288805"/>
    </source>
</evidence>
<accession>A0A438H5F0</accession>
<dbReference type="Proteomes" id="UP000288805">
    <property type="component" value="Unassembled WGS sequence"/>
</dbReference>
<dbReference type="EMBL" id="QGNW01001825">
    <property type="protein sequence ID" value="RVW29782.1"/>
    <property type="molecule type" value="Genomic_DNA"/>
</dbReference>
<evidence type="ECO:0000313" key="1">
    <source>
        <dbReference type="EMBL" id="RVW29782.1"/>
    </source>
</evidence>
<name>A0A438H5F0_VITVI</name>
<dbReference type="PANTHER" id="PTHR47532:SF1">
    <property type="entry name" value="RETINAL-BINDING PROTEIN"/>
    <property type="match status" value="1"/>
</dbReference>
<dbReference type="OrthoDB" id="1434354at2759"/>
<dbReference type="EMBL" id="QGNW01000278">
    <property type="protein sequence ID" value="RVW79593.1"/>
    <property type="molecule type" value="Genomic_DNA"/>
</dbReference>
<protein>
    <submittedName>
        <fullName evidence="2">Uncharacterized protein</fullName>
    </submittedName>
</protein>
<organism evidence="2 3">
    <name type="scientific">Vitis vinifera</name>
    <name type="common">Grape</name>
    <dbReference type="NCBI Taxonomy" id="29760"/>
    <lineage>
        <taxon>Eukaryota</taxon>
        <taxon>Viridiplantae</taxon>
        <taxon>Streptophyta</taxon>
        <taxon>Embryophyta</taxon>
        <taxon>Tracheophyta</taxon>
        <taxon>Spermatophyta</taxon>
        <taxon>Magnoliopsida</taxon>
        <taxon>eudicotyledons</taxon>
        <taxon>Gunneridae</taxon>
        <taxon>Pentapetalae</taxon>
        <taxon>rosids</taxon>
        <taxon>Vitales</taxon>
        <taxon>Vitaceae</taxon>
        <taxon>Viteae</taxon>
        <taxon>Vitis</taxon>
    </lineage>
</organism>
<gene>
    <name evidence="2" type="ORF">CK203_049989</name>
    <name evidence="1" type="ORF">CK203_089336</name>
</gene>